<keyword evidence="2 6" id="KW-0067">ATP-binding</keyword>
<evidence type="ECO:0000256" key="5">
    <source>
        <dbReference type="ARBA" id="ARBA00023239"/>
    </source>
</evidence>
<dbReference type="InterPro" id="IPR000631">
    <property type="entry name" value="CARKD"/>
</dbReference>
<dbReference type="AlphaFoldDB" id="A0A0F4LUK8"/>
<dbReference type="RefSeq" id="WP_046315957.1">
    <property type="nucleotide sequence ID" value="NZ_JBHSZT010000001.1"/>
</dbReference>
<dbReference type="GO" id="GO:0052856">
    <property type="term" value="F:NAD(P)HX epimerase activity"/>
    <property type="evidence" value="ECO:0007669"/>
    <property type="project" value="TreeGrafter"/>
</dbReference>
<dbReference type="SUPFAM" id="SSF53613">
    <property type="entry name" value="Ribokinase-like"/>
    <property type="match status" value="1"/>
</dbReference>
<dbReference type="OrthoDB" id="9806925at2"/>
<comment type="caution">
    <text evidence="8">The sequence shown here is derived from an EMBL/GenBank/DDBJ whole genome shotgun (WGS) entry which is preliminary data.</text>
</comment>
<dbReference type="GO" id="GO:0046496">
    <property type="term" value="P:nicotinamide nucleotide metabolic process"/>
    <property type="evidence" value="ECO:0007669"/>
    <property type="project" value="UniProtKB-UniRule"/>
</dbReference>
<keyword evidence="9" id="KW-1185">Reference proteome</keyword>
<feature type="binding site" evidence="6">
    <location>
        <position position="221"/>
    </location>
    <ligand>
        <name>AMP</name>
        <dbReference type="ChEBI" id="CHEBI:456215"/>
    </ligand>
</feature>
<evidence type="ECO:0000256" key="6">
    <source>
        <dbReference type="HAMAP-Rule" id="MF_01965"/>
    </source>
</evidence>
<dbReference type="PANTHER" id="PTHR12592:SF0">
    <property type="entry name" value="ATP-DEPENDENT (S)-NAD(P)H-HYDRATE DEHYDRATASE"/>
    <property type="match status" value="1"/>
</dbReference>
<comment type="function">
    <text evidence="6">Catalyzes the dehydration of the S-form of NAD(P)HX at the expense of ADP, which is converted to AMP. Together with NAD(P)HX epimerase, which catalyzes the epimerization of the S- and R-forms, the enzyme allows the repair of both epimers of NAD(P)HX, a damaged form of NAD(P)H that is a result of enzymatic or heat-dependent hydration.</text>
</comment>
<dbReference type="PROSITE" id="PS51383">
    <property type="entry name" value="YJEF_C_3"/>
    <property type="match status" value="1"/>
</dbReference>
<name>A0A0F4LUK8_9LACO</name>
<sequence>MEKLTNEILKQVIQPRPLKSHKGTFGKVLIIAGSQNYTGAALMATKAAVYTGAGLVTLATDPHNFTSVHAVLPEAMVVDLRDQTAVLQLAQTMNVIAMGPGLQPTLANTALLQRIINAATASQSLIMDATALNLWSQQSLTMTTNAQKIVLTPHAVEWQRLSQLALSTQQPSANLRCLRQKAPKQTVLVLKGAPTAIYDNQTGQIFQNTAGTAAMATGGTGDTLTGMIAGFLAQFSVQTAAILAAVYLHSYIAEQLAQKYYVVLPTQLSEAIPYWMHYFAEQN</sequence>
<evidence type="ECO:0000259" key="7">
    <source>
        <dbReference type="PROSITE" id="PS51383"/>
    </source>
</evidence>
<accession>A0A0F4LUK8</accession>
<dbReference type="PATRIC" id="fig|1218492.5.peg.651"/>
<feature type="binding site" evidence="6">
    <location>
        <position position="40"/>
    </location>
    <ligand>
        <name>(6S)-NADPHX</name>
        <dbReference type="ChEBI" id="CHEBI:64076"/>
    </ligand>
</feature>
<dbReference type="GO" id="GO:0005524">
    <property type="term" value="F:ATP binding"/>
    <property type="evidence" value="ECO:0007669"/>
    <property type="project" value="UniProtKB-KW"/>
</dbReference>
<dbReference type="InterPro" id="IPR017953">
    <property type="entry name" value="Carbohydrate_kinase_pred_CS"/>
</dbReference>
<comment type="similarity">
    <text evidence="6">Belongs to the NnrD/CARKD family.</text>
</comment>
<feature type="binding site" evidence="6">
    <location>
        <position position="154"/>
    </location>
    <ligand>
        <name>(6S)-NADPHX</name>
        <dbReference type="ChEBI" id="CHEBI:64076"/>
    </ligand>
</feature>
<dbReference type="InterPro" id="IPR029056">
    <property type="entry name" value="Ribokinase-like"/>
</dbReference>
<dbReference type="HOGENOM" id="CLU_024853_2_1_9"/>
<dbReference type="GO" id="GO:0110051">
    <property type="term" value="P:metabolite repair"/>
    <property type="evidence" value="ECO:0007669"/>
    <property type="project" value="TreeGrafter"/>
</dbReference>
<feature type="binding site" evidence="6">
    <location>
        <position position="222"/>
    </location>
    <ligand>
        <name>(6S)-NADPHX</name>
        <dbReference type="ChEBI" id="CHEBI:64076"/>
    </ligand>
</feature>
<evidence type="ECO:0000256" key="4">
    <source>
        <dbReference type="ARBA" id="ARBA00023027"/>
    </source>
</evidence>
<dbReference type="EC" id="4.2.1.136" evidence="6"/>
<comment type="catalytic activity">
    <reaction evidence="6">
        <text>(6S)-NADHX + ADP = AMP + phosphate + NADH + H(+)</text>
        <dbReference type="Rhea" id="RHEA:32223"/>
        <dbReference type="ChEBI" id="CHEBI:15378"/>
        <dbReference type="ChEBI" id="CHEBI:43474"/>
        <dbReference type="ChEBI" id="CHEBI:57945"/>
        <dbReference type="ChEBI" id="CHEBI:64074"/>
        <dbReference type="ChEBI" id="CHEBI:456215"/>
        <dbReference type="ChEBI" id="CHEBI:456216"/>
        <dbReference type="EC" id="4.2.1.136"/>
    </reaction>
</comment>
<dbReference type="GO" id="GO:0052855">
    <property type="term" value="F:ADP-dependent NAD(P)H-hydrate dehydratase activity"/>
    <property type="evidence" value="ECO:0007669"/>
    <property type="project" value="UniProtKB-UniRule"/>
</dbReference>
<keyword evidence="1 6" id="KW-0547">Nucleotide-binding</keyword>
<evidence type="ECO:0000256" key="2">
    <source>
        <dbReference type="ARBA" id="ARBA00022840"/>
    </source>
</evidence>
<keyword evidence="3 6" id="KW-0521">NADP</keyword>
<dbReference type="HAMAP" id="MF_01965">
    <property type="entry name" value="NADHX_dehydratase"/>
    <property type="match status" value="1"/>
</dbReference>
<reference evidence="8 9" key="1">
    <citation type="submission" date="2015-01" db="EMBL/GenBank/DDBJ databases">
        <title>Comparative genomics of the lactic acid bacteria isolated from the honey bee gut.</title>
        <authorList>
            <person name="Ellegaard K.M."/>
            <person name="Tamarit D."/>
            <person name="Javelind E."/>
            <person name="Olofsson T."/>
            <person name="Andersson S.G."/>
            <person name="Vasquez A."/>
        </authorList>
    </citation>
    <scope>NUCLEOTIDE SEQUENCE [LARGE SCALE GENOMIC DNA]</scope>
    <source>
        <strain evidence="8 9">Bin4</strain>
    </source>
</reference>
<dbReference type="CDD" id="cd01171">
    <property type="entry name" value="YXKO-related"/>
    <property type="match status" value="1"/>
</dbReference>
<keyword evidence="4 6" id="KW-0520">NAD</keyword>
<keyword evidence="5 6" id="KW-0456">Lyase</keyword>
<evidence type="ECO:0000256" key="1">
    <source>
        <dbReference type="ARBA" id="ARBA00022741"/>
    </source>
</evidence>
<feature type="binding site" evidence="6">
    <location>
        <begin position="191"/>
        <end position="195"/>
    </location>
    <ligand>
        <name>AMP</name>
        <dbReference type="ChEBI" id="CHEBI:456215"/>
    </ligand>
</feature>
<gene>
    <name evidence="6 8" type="primary">nnrD</name>
    <name evidence="8" type="ORF">JG30_05260</name>
</gene>
<dbReference type="PROSITE" id="PS01050">
    <property type="entry name" value="YJEF_C_2"/>
    <property type="match status" value="1"/>
</dbReference>
<dbReference type="NCBIfam" id="TIGR00196">
    <property type="entry name" value="yjeF_cterm"/>
    <property type="match status" value="1"/>
</dbReference>
<dbReference type="Gene3D" id="3.40.1190.20">
    <property type="match status" value="1"/>
</dbReference>
<dbReference type="EMBL" id="JXJQ01000006">
    <property type="protein sequence ID" value="KJY62325.1"/>
    <property type="molecule type" value="Genomic_DNA"/>
</dbReference>
<feature type="domain" description="YjeF C-terminal" evidence="7">
    <location>
        <begin position="5"/>
        <end position="279"/>
    </location>
</feature>
<comment type="catalytic activity">
    <reaction evidence="6">
        <text>(6S)-NADPHX + ADP = AMP + phosphate + NADPH + H(+)</text>
        <dbReference type="Rhea" id="RHEA:32235"/>
        <dbReference type="ChEBI" id="CHEBI:15378"/>
        <dbReference type="ChEBI" id="CHEBI:43474"/>
        <dbReference type="ChEBI" id="CHEBI:57783"/>
        <dbReference type="ChEBI" id="CHEBI:64076"/>
        <dbReference type="ChEBI" id="CHEBI:456215"/>
        <dbReference type="ChEBI" id="CHEBI:456216"/>
        <dbReference type="EC" id="4.2.1.136"/>
    </reaction>
</comment>
<proteinExistence type="inferred from homology"/>
<evidence type="ECO:0000313" key="8">
    <source>
        <dbReference type="EMBL" id="KJY62325.1"/>
    </source>
</evidence>
<dbReference type="PANTHER" id="PTHR12592">
    <property type="entry name" value="ATP-DEPENDENT (S)-NAD(P)H-HYDRATE DEHYDRATASE FAMILY MEMBER"/>
    <property type="match status" value="1"/>
</dbReference>
<dbReference type="Proteomes" id="UP000033558">
    <property type="component" value="Unassembled WGS sequence"/>
</dbReference>
<evidence type="ECO:0000256" key="3">
    <source>
        <dbReference type="ARBA" id="ARBA00022857"/>
    </source>
</evidence>
<organism evidence="8 9">
    <name type="scientific">Bombilactobacillus mellifer</name>
    <dbReference type="NCBI Taxonomy" id="1218492"/>
    <lineage>
        <taxon>Bacteria</taxon>
        <taxon>Bacillati</taxon>
        <taxon>Bacillota</taxon>
        <taxon>Bacilli</taxon>
        <taxon>Lactobacillales</taxon>
        <taxon>Lactobacillaceae</taxon>
        <taxon>Bombilactobacillus</taxon>
    </lineage>
</organism>
<comment type="cofactor">
    <cofactor evidence="6">
        <name>Mg(2+)</name>
        <dbReference type="ChEBI" id="CHEBI:18420"/>
    </cofactor>
</comment>
<protein>
    <recommendedName>
        <fullName evidence="6">ADP-dependent (S)-NAD(P)H-hydrate dehydratase</fullName>
        <ecNumber evidence="6">4.2.1.136</ecNumber>
    </recommendedName>
    <alternativeName>
        <fullName evidence="6">ADP-dependent NAD(P)HX dehydratase</fullName>
    </alternativeName>
</protein>
<dbReference type="STRING" id="1218492.JG30_05260"/>
<feature type="binding site" evidence="6">
    <location>
        <position position="101"/>
    </location>
    <ligand>
        <name>(6S)-NADPHX</name>
        <dbReference type="ChEBI" id="CHEBI:64076"/>
    </ligand>
</feature>
<evidence type="ECO:0000313" key="9">
    <source>
        <dbReference type="Proteomes" id="UP000033558"/>
    </source>
</evidence>
<comment type="subunit">
    <text evidence="6">Homotetramer.</text>
</comment>
<dbReference type="Pfam" id="PF01256">
    <property type="entry name" value="Carb_kinase"/>
    <property type="match status" value="1"/>
</dbReference>